<evidence type="ECO:0000259" key="1">
    <source>
        <dbReference type="Pfam" id="PF03466"/>
    </source>
</evidence>
<accession>A0AAE3N7M8</accession>
<protein>
    <submittedName>
        <fullName evidence="2">LysR substrate-binding domain-containing protein</fullName>
    </submittedName>
</protein>
<dbReference type="Proteomes" id="UP001212602">
    <property type="component" value="Unassembled WGS sequence"/>
</dbReference>
<feature type="domain" description="LysR substrate-binding" evidence="1">
    <location>
        <begin position="3"/>
        <end position="142"/>
    </location>
</feature>
<dbReference type="EMBL" id="JAQIPB010000004">
    <property type="protein sequence ID" value="MDA7417100.1"/>
    <property type="molecule type" value="Genomic_DNA"/>
</dbReference>
<evidence type="ECO:0000313" key="3">
    <source>
        <dbReference type="Proteomes" id="UP001212602"/>
    </source>
</evidence>
<evidence type="ECO:0000313" key="2">
    <source>
        <dbReference type="EMBL" id="MDA7417100.1"/>
    </source>
</evidence>
<keyword evidence="3" id="KW-1185">Reference proteome</keyword>
<dbReference type="AlphaFoldDB" id="A0AAE3N7M8"/>
<organism evidence="2 3">
    <name type="scientific">Xenophilus arseniciresistens</name>
    <dbReference type="NCBI Taxonomy" id="1283306"/>
    <lineage>
        <taxon>Bacteria</taxon>
        <taxon>Pseudomonadati</taxon>
        <taxon>Pseudomonadota</taxon>
        <taxon>Betaproteobacteria</taxon>
        <taxon>Burkholderiales</taxon>
        <taxon>Comamonadaceae</taxon>
        <taxon>Xenophilus</taxon>
    </lineage>
</organism>
<dbReference type="InterPro" id="IPR005119">
    <property type="entry name" value="LysR_subst-bd"/>
</dbReference>
<proteinExistence type="predicted"/>
<gene>
    <name evidence="2" type="ORF">PGB34_12070</name>
</gene>
<comment type="caution">
    <text evidence="2">The sequence shown here is derived from an EMBL/GenBank/DDBJ whole genome shotgun (WGS) entry which is preliminary data.</text>
</comment>
<dbReference type="SUPFAM" id="SSF53850">
    <property type="entry name" value="Periplasmic binding protein-like II"/>
    <property type="match status" value="1"/>
</dbReference>
<dbReference type="Gene3D" id="3.40.190.10">
    <property type="entry name" value="Periplasmic binding protein-like II"/>
    <property type="match status" value="2"/>
</dbReference>
<sequence>MSAVFFPDWIPRLHEDFKDAKFSVDSDNLPECLVLLDEGKVDYVVALLDERNAVASRLGLSPEVRDYLSLQLGDERLIAVSAPNAAGQPLFDLGKSADQPISFLGYADECHLEWSLQAVLQSSGLDFQRNHSASLTEGYASWQSQNWASLGCRRHW</sequence>
<dbReference type="Pfam" id="PF03466">
    <property type="entry name" value="LysR_substrate"/>
    <property type="match status" value="1"/>
</dbReference>
<name>A0AAE3N7M8_9BURK</name>
<reference evidence="2" key="1">
    <citation type="submission" date="2023-01" db="EMBL/GenBank/DDBJ databases">
        <title>Xenophilus mangrovi sp. nov., isolated from soil of Mangrove nature reserve.</title>
        <authorList>
            <person name="Xu S."/>
            <person name="Liu Z."/>
            <person name="Xu Y."/>
        </authorList>
    </citation>
    <scope>NUCLEOTIDE SEQUENCE</scope>
    <source>
        <strain evidence="2">YW8</strain>
    </source>
</reference>